<proteinExistence type="predicted"/>
<organism evidence="12 13">
    <name type="scientific">Clostridium rhizosphaerae</name>
    <dbReference type="NCBI Taxonomy" id="2803861"/>
    <lineage>
        <taxon>Bacteria</taxon>
        <taxon>Bacillati</taxon>
        <taxon>Bacillota</taxon>
        <taxon>Clostridia</taxon>
        <taxon>Eubacteriales</taxon>
        <taxon>Clostridiaceae</taxon>
        <taxon>Clostridium</taxon>
    </lineage>
</organism>
<feature type="domain" description="Histidine kinase" evidence="10">
    <location>
        <begin position="379"/>
        <end position="602"/>
    </location>
</feature>
<dbReference type="InterPro" id="IPR004358">
    <property type="entry name" value="Sig_transdc_His_kin-like_C"/>
</dbReference>
<dbReference type="CDD" id="cd16922">
    <property type="entry name" value="HATPase_EvgS-ArcB-TorS-like"/>
    <property type="match status" value="1"/>
</dbReference>
<dbReference type="EC" id="2.7.13.3" evidence="3"/>
<dbReference type="Pfam" id="PF00512">
    <property type="entry name" value="HisKA"/>
    <property type="match status" value="1"/>
</dbReference>
<dbReference type="RefSeq" id="WP_202747042.1">
    <property type="nucleotide sequence ID" value="NZ_JAESWC010000001.1"/>
</dbReference>
<dbReference type="SMART" id="SM00387">
    <property type="entry name" value="HATPase_c"/>
    <property type="match status" value="1"/>
</dbReference>
<accession>A0ABS1T507</accession>
<evidence type="ECO:0000313" key="13">
    <source>
        <dbReference type="Proteomes" id="UP000632377"/>
    </source>
</evidence>
<dbReference type="CDD" id="cd00082">
    <property type="entry name" value="HisKA"/>
    <property type="match status" value="1"/>
</dbReference>
<dbReference type="SMART" id="SM00388">
    <property type="entry name" value="HisKA"/>
    <property type="match status" value="1"/>
</dbReference>
<keyword evidence="5" id="KW-0808">Transferase</keyword>
<evidence type="ECO:0000256" key="9">
    <source>
        <dbReference type="SAM" id="Phobius"/>
    </source>
</evidence>
<keyword evidence="7" id="KW-0902">Two-component regulatory system</keyword>
<keyword evidence="13" id="KW-1185">Reference proteome</keyword>
<dbReference type="Pfam" id="PF05228">
    <property type="entry name" value="CHASE4"/>
    <property type="match status" value="1"/>
</dbReference>
<gene>
    <name evidence="12" type="ORF">JK636_01385</name>
</gene>
<dbReference type="PROSITE" id="PS50885">
    <property type="entry name" value="HAMP"/>
    <property type="match status" value="1"/>
</dbReference>
<keyword evidence="4" id="KW-0597">Phosphoprotein</keyword>
<protein>
    <recommendedName>
        <fullName evidence="3">histidine kinase</fullName>
        <ecNumber evidence="3">2.7.13.3</ecNumber>
    </recommendedName>
</protein>
<dbReference type="Gene3D" id="6.10.340.10">
    <property type="match status" value="1"/>
</dbReference>
<dbReference type="Gene3D" id="1.10.287.130">
    <property type="match status" value="1"/>
</dbReference>
<comment type="catalytic activity">
    <reaction evidence="1">
        <text>ATP + protein L-histidine = ADP + protein N-phospho-L-histidine.</text>
        <dbReference type="EC" id="2.7.13.3"/>
    </reaction>
</comment>
<evidence type="ECO:0000256" key="7">
    <source>
        <dbReference type="ARBA" id="ARBA00023012"/>
    </source>
</evidence>
<dbReference type="Proteomes" id="UP000632377">
    <property type="component" value="Unassembled WGS sequence"/>
</dbReference>
<dbReference type="Pfam" id="PF02518">
    <property type="entry name" value="HATPase_c"/>
    <property type="match status" value="1"/>
</dbReference>
<dbReference type="SUPFAM" id="SSF47384">
    <property type="entry name" value="Homodimeric domain of signal transducing histidine kinase"/>
    <property type="match status" value="1"/>
</dbReference>
<keyword evidence="9" id="KW-0812">Transmembrane</keyword>
<evidence type="ECO:0000256" key="5">
    <source>
        <dbReference type="ARBA" id="ARBA00022679"/>
    </source>
</evidence>
<sequence>MRKNLQILKSIENRILCALIIIAVIPLLVSFIINNFIISQSILNLEKENLHSLGNQANTIIEEKLNELGTIARDYSIWDDAYNKLEENNSQWFKENFSDWIPSNFNLDFSVVINNNKQIIDESGLKNNDISQLLQDESISNMLKAPFVTDKANYPRGIVMYNGDPYLFYASPILKTYYKGEQKGLLIIGKKISSSYISSLGKRLEQKIFMTFGDKIISSDDLHDNINDYIKVSDTNNTSDDVKFWGNELIGSIYIDNIPNTCQAKLTVIMKRDTFISTKKMLDITSSSVIWLALLAILAAVLILRKYTTKPLKNFENEIYEMSQNNVISYVTTEGPREIEKLTEAFNKMVNKLNEKTIENQNLKSELQYDKLRGEFLTNISHEFKTPINVIFSALQLTELYVRNDPDSKLSKNLSKNIYIMRQNCYRLLRMVNNLIDLTRIGSNTYRLDFVNFEIISLIEDITLSVSDYTKSKGLFIGFDTDVEEKVIACDPDQIERIILNLLSNAIKFTEPGGEIWVTVQDKKDMLLISVKDNGLGIPEDHHKLIFERFRQVDSSLTRNHEGSGIGLSLVKSLVEMHEGSIAVKSEPGKGSEFIIELPAIIVPKTAITENKNNFTSHNKVERINIEFSDIYSH</sequence>
<comment type="caution">
    <text evidence="12">The sequence shown here is derived from an EMBL/GenBank/DDBJ whole genome shotgun (WGS) entry which is preliminary data.</text>
</comment>
<feature type="domain" description="HAMP" evidence="11">
    <location>
        <begin position="306"/>
        <end position="358"/>
    </location>
</feature>
<evidence type="ECO:0000256" key="4">
    <source>
        <dbReference type="ARBA" id="ARBA00022553"/>
    </source>
</evidence>
<dbReference type="CDD" id="cd06225">
    <property type="entry name" value="HAMP"/>
    <property type="match status" value="1"/>
</dbReference>
<evidence type="ECO:0000313" key="12">
    <source>
        <dbReference type="EMBL" id="MBL4934405.1"/>
    </source>
</evidence>
<evidence type="ECO:0000256" key="1">
    <source>
        <dbReference type="ARBA" id="ARBA00000085"/>
    </source>
</evidence>
<feature type="transmembrane region" description="Helical" evidence="9">
    <location>
        <begin position="15"/>
        <end position="37"/>
    </location>
</feature>
<dbReference type="SUPFAM" id="SSF55874">
    <property type="entry name" value="ATPase domain of HSP90 chaperone/DNA topoisomerase II/histidine kinase"/>
    <property type="match status" value="1"/>
</dbReference>
<feature type="coiled-coil region" evidence="8">
    <location>
        <begin position="339"/>
        <end position="366"/>
    </location>
</feature>
<dbReference type="InterPro" id="IPR003661">
    <property type="entry name" value="HisK_dim/P_dom"/>
</dbReference>
<dbReference type="InterPro" id="IPR036890">
    <property type="entry name" value="HATPase_C_sf"/>
</dbReference>
<dbReference type="InterPro" id="IPR036097">
    <property type="entry name" value="HisK_dim/P_sf"/>
</dbReference>
<name>A0ABS1T507_9CLOT</name>
<comment type="subcellular location">
    <subcellularLocation>
        <location evidence="2">Membrane</location>
    </subcellularLocation>
</comment>
<keyword evidence="8" id="KW-0175">Coiled coil</keyword>
<keyword evidence="9" id="KW-1133">Transmembrane helix</keyword>
<evidence type="ECO:0000259" key="10">
    <source>
        <dbReference type="PROSITE" id="PS50109"/>
    </source>
</evidence>
<dbReference type="InterPro" id="IPR003594">
    <property type="entry name" value="HATPase_dom"/>
</dbReference>
<dbReference type="EMBL" id="JAESWC010000001">
    <property type="protein sequence ID" value="MBL4934405.1"/>
    <property type="molecule type" value="Genomic_DNA"/>
</dbReference>
<evidence type="ECO:0000256" key="6">
    <source>
        <dbReference type="ARBA" id="ARBA00022777"/>
    </source>
</evidence>
<dbReference type="InterPro" id="IPR003660">
    <property type="entry name" value="HAMP_dom"/>
</dbReference>
<dbReference type="PROSITE" id="PS50109">
    <property type="entry name" value="HIS_KIN"/>
    <property type="match status" value="1"/>
</dbReference>
<dbReference type="Gene3D" id="3.30.565.10">
    <property type="entry name" value="Histidine kinase-like ATPase, C-terminal domain"/>
    <property type="match status" value="1"/>
</dbReference>
<dbReference type="PRINTS" id="PR00344">
    <property type="entry name" value="BCTRLSENSOR"/>
</dbReference>
<dbReference type="PANTHER" id="PTHR43547">
    <property type="entry name" value="TWO-COMPONENT HISTIDINE KINASE"/>
    <property type="match status" value="1"/>
</dbReference>
<evidence type="ECO:0000259" key="11">
    <source>
        <dbReference type="PROSITE" id="PS50885"/>
    </source>
</evidence>
<evidence type="ECO:0000256" key="3">
    <source>
        <dbReference type="ARBA" id="ARBA00012438"/>
    </source>
</evidence>
<dbReference type="PANTHER" id="PTHR43547:SF2">
    <property type="entry name" value="HYBRID SIGNAL TRANSDUCTION HISTIDINE KINASE C"/>
    <property type="match status" value="1"/>
</dbReference>
<feature type="transmembrane region" description="Helical" evidence="9">
    <location>
        <begin position="284"/>
        <end position="304"/>
    </location>
</feature>
<evidence type="ECO:0000256" key="2">
    <source>
        <dbReference type="ARBA" id="ARBA00004370"/>
    </source>
</evidence>
<reference evidence="12 13" key="1">
    <citation type="submission" date="2021-01" db="EMBL/GenBank/DDBJ databases">
        <title>Genome public.</title>
        <authorList>
            <person name="Liu C."/>
            <person name="Sun Q."/>
        </authorList>
    </citation>
    <scope>NUCLEOTIDE SEQUENCE [LARGE SCALE GENOMIC DNA]</scope>
    <source>
        <strain evidence="12 13">YIM B02515</strain>
    </source>
</reference>
<evidence type="ECO:0000256" key="8">
    <source>
        <dbReference type="SAM" id="Coils"/>
    </source>
</evidence>
<keyword evidence="6" id="KW-0418">Kinase</keyword>
<dbReference type="InterPro" id="IPR005467">
    <property type="entry name" value="His_kinase_dom"/>
</dbReference>
<keyword evidence="9" id="KW-0472">Membrane</keyword>
<dbReference type="InterPro" id="IPR007892">
    <property type="entry name" value="CHASE4"/>
</dbReference>